<sequence>MAPWSGFIDRVSRRLLATQVVRLMLRYQFGTALLGGLFCGAGLEFFMNVWSPRDITFYKIFKRKQIERQLQLEEAAESPERQRLYEQLRAEIRQELIASAVSRDKT</sequence>
<dbReference type="Proteomes" id="UP000215902">
    <property type="component" value="Unassembled WGS sequence"/>
</dbReference>
<name>A0A267FDL4_9PLAT</name>
<feature type="transmembrane region" description="Helical" evidence="1">
    <location>
        <begin position="29"/>
        <end position="50"/>
    </location>
</feature>
<accession>A0A267FDL4</accession>
<dbReference type="Pfam" id="PF15114">
    <property type="entry name" value="UPF0640"/>
    <property type="match status" value="1"/>
</dbReference>
<dbReference type="EMBL" id="NIVC01001134">
    <property type="protein sequence ID" value="PAA71848.1"/>
    <property type="molecule type" value="Genomic_DNA"/>
</dbReference>
<evidence type="ECO:0000256" key="1">
    <source>
        <dbReference type="SAM" id="Phobius"/>
    </source>
</evidence>
<keyword evidence="1" id="KW-0812">Transmembrane</keyword>
<comment type="caution">
    <text evidence="2">The sequence shown here is derived from an EMBL/GenBank/DDBJ whole genome shotgun (WGS) entry which is preliminary data.</text>
</comment>
<evidence type="ECO:0000313" key="3">
    <source>
        <dbReference type="Proteomes" id="UP000215902"/>
    </source>
</evidence>
<organism evidence="2 3">
    <name type="scientific">Macrostomum lignano</name>
    <dbReference type="NCBI Taxonomy" id="282301"/>
    <lineage>
        <taxon>Eukaryota</taxon>
        <taxon>Metazoa</taxon>
        <taxon>Spiralia</taxon>
        <taxon>Lophotrochozoa</taxon>
        <taxon>Platyhelminthes</taxon>
        <taxon>Rhabditophora</taxon>
        <taxon>Macrostomorpha</taxon>
        <taxon>Macrostomida</taxon>
        <taxon>Macrostomidae</taxon>
        <taxon>Macrostomum</taxon>
    </lineage>
</organism>
<evidence type="ECO:0000313" key="2">
    <source>
        <dbReference type="EMBL" id="PAA71848.1"/>
    </source>
</evidence>
<keyword evidence="3" id="KW-1185">Reference proteome</keyword>
<proteinExistence type="predicted"/>
<keyword evidence="1" id="KW-0472">Membrane</keyword>
<dbReference type="AlphaFoldDB" id="A0A267FDL4"/>
<protein>
    <submittedName>
        <fullName evidence="2">Uncharacterized protein</fullName>
    </submittedName>
</protein>
<dbReference type="InterPro" id="IPR028183">
    <property type="entry name" value="UQCC5"/>
</dbReference>
<reference evidence="2 3" key="1">
    <citation type="submission" date="2017-06" db="EMBL/GenBank/DDBJ databases">
        <title>A platform for efficient transgenesis in Macrostomum lignano, a flatworm model organism for stem cell research.</title>
        <authorList>
            <person name="Berezikov E."/>
        </authorList>
    </citation>
    <scope>NUCLEOTIDE SEQUENCE [LARGE SCALE GENOMIC DNA]</scope>
    <source>
        <strain evidence="2">DV1</strain>
        <tissue evidence="2">Whole organism</tissue>
    </source>
</reference>
<keyword evidence="1" id="KW-1133">Transmembrane helix</keyword>
<gene>
    <name evidence="2" type="ORF">BOX15_Mlig031061g4</name>
</gene>